<dbReference type="InterPro" id="IPR008635">
    <property type="entry name" value="Coiled_stalk_dom"/>
</dbReference>
<dbReference type="Gene3D" id="2.20.70.140">
    <property type="match status" value="9"/>
</dbReference>
<feature type="domain" description="Trimeric autotransporter adhesin YadA-like stalk" evidence="5">
    <location>
        <begin position="4448"/>
        <end position="4486"/>
    </location>
</feature>
<protein>
    <submittedName>
        <fullName evidence="7">YadA-like family protein</fullName>
    </submittedName>
</protein>
<keyword evidence="2" id="KW-0653">Protein transport</keyword>
<dbReference type="InterPro" id="IPR006626">
    <property type="entry name" value="PbH1"/>
</dbReference>
<feature type="domain" description="Trimeric autotransporter adhesin YadA-like head" evidence="4">
    <location>
        <begin position="169"/>
        <end position="192"/>
    </location>
</feature>
<feature type="domain" description="Trimeric autotransporter adhesin YadA-like stalk" evidence="5">
    <location>
        <begin position="3527"/>
        <end position="3563"/>
    </location>
</feature>
<feature type="domain" description="Trimeric autotransporter adhesin YadA-like stalk" evidence="5">
    <location>
        <begin position="3352"/>
        <end position="3388"/>
    </location>
</feature>
<feature type="domain" description="Trimeric autotransporter adhesin YadA-like head" evidence="4">
    <location>
        <begin position="4520"/>
        <end position="4546"/>
    </location>
</feature>
<evidence type="ECO:0000259" key="5">
    <source>
        <dbReference type="Pfam" id="PF05662"/>
    </source>
</evidence>
<keyword evidence="8" id="KW-1185">Reference proteome</keyword>
<dbReference type="Pfam" id="PF05662">
    <property type="entry name" value="YadA_stalk"/>
    <property type="match status" value="24"/>
</dbReference>
<feature type="domain" description="Trimeric autotransporter adhesin YadA-like head" evidence="4">
    <location>
        <begin position="721"/>
        <end position="743"/>
    </location>
</feature>
<dbReference type="SUPFAM" id="SSF54523">
    <property type="entry name" value="Pili subunits"/>
    <property type="match status" value="1"/>
</dbReference>
<feature type="domain" description="Trimeric autotransporter adhesin YadA-like stalk" evidence="5">
    <location>
        <begin position="3176"/>
        <end position="3212"/>
    </location>
</feature>
<name>A0ABX2SXL2_VREZH</name>
<sequence length="4942" mass="488935">MNNVFRLIWNRTLGRLVVASEAARSQHKAGNGSKQIGQPPMPIRQATESHVFAPLKPKILVLACATMLLLPLGISDAEARKFASDGGSCVSGGGGIAIGRLTTGNTTADPIDGSGTYSTVAGCNASGNNQSAATVYGTFSQVTGAGGAAFGFNVRAARWATAIGLESRATGVSGTALGFGSQATARNAVAIGGAGGDGTTPLAVADSTIASGLHSIAIGADGVRGAQASGTSSIAMGGQAKASDFATVAIGDRAEAAASHAVAIGQLTQGTGFSATALGVAASALQQNTTALGRRAWADADAGTAVGLGSRVENGATRGIAIGGATDEASNATVDTSGTLVTAIDGIAIGSQALASGDRAVTMGTGAVASGIDSLAIGTGAIASGEKSISIGFANEVSGTGSGAVGDPNIITGDGSYAVGNDNEIDADEAGAFGNRNVLAATAEGSRIIGNDNNIDVADAMVVGNNADVTEEGGVALGSGSVADTGAGIQGYNPTTSAADGLNAAIAATESTTGAVAVGDADNGVFRQITGVAAGSEDSDAVNVAQLKASEIHYFSVNDDGVQQDNFNNDGATGVNALAAGVSARARGASSVAIGDGASTGGDTANHVALGTNARSEGSGSISVGHDARATSEESTAIGIGARASNNRTIAMGRSANAGRADSIALGYGAYVGTGAATEGLNANAGVSIGAGTRANWGVAIGDQAKTGTGYGISIGRQTESATRSTALGWQARATGTGAIAIGDAVISGAAATGEGGVALNGIANGVKGVAVGSSSRATKDGATALGGSSRAQGIKALAVGSNALASSDSSVAMGDGAQATGLDALAIGTGAIASGEQSISIGYRNEVSGARSGAVGDPNIITGDGSYALGNDNEIDADEAGTFGNRNVLADTAEGSRIIGNDNDIDVADAFVMGNAADVTEEGGVALGSSSIADTGAGIQGYNPTTGAADGLDAAIAATESTTGAVAVGDATGGVFRQITGVAAGTEDSDAVNVAQLKASEIHYFSVNDDNNPQGNYANDGATGANALAAGVNAEAVGDGDVAIGEGARVDGSTLGGSSVAVGQLSEVDGAADAAALGSRAQVSSGSDGGTAIGSEATVGTDSRNAISIGRLTSVGSNAWDSVALGSAALVGEGASGAISIGTLASNADGAFNSIALGIAANNTESGSVSIGSEASTTAGGAVAIGGSATATAANGVALGSESEADTAAGIAGYVPFGASATDTSAIEGTVAQRAAVDVGSRQITSVAAGTELDDAVNVSQLIAAQSKVEAGTNVADVVESENPDGGTIYTVNADGTTVSAGTGVDVTPTGPDANNITDYEVALNQDTQDSLLLADSALQSVVTQIDGVDVKTLDQDDNVANFIGGKNIELSDDGGSIEIATADNVVFSDVQTDTLTAGPITIGAGGMDAGNTTITGVADGTAGDHAVNLSQLEDAAAASKTEVEAGTNVASVDQTTGADGQDIYTVNADGASVSAGSTAVEVAAGTPDANNVTDYAVDLSQASKDSLELADSALQTVVTQIDGTEVKTLDQDDNVANFVTGDNIVLSDEAGGIKIATAEDVTFTSVTSGSLTITGGPTLTGGGIDMNNTTISNLADGVDANDAVNLSQLEGAAAASRTEVEAGTNVASVDQTTGADGQDIYTVNADGASVSAGTGVDVVAAAPDANNVTDYEVALNQDTQDSLLLADSALQSVVTQIDGTEVKTLDQDDNVANFVTGDNIVLSDEAGGIKIATAEDVTFTSINSDSLAITGGPTLTGGGIDMNNTTISNLADGVNANDAVNLSQLEGAAAASKTEVEAGTNVASVDQTTGADGQDIYTVNADGTTVSAGTGMDVVATGPDADNVIDYEVALNQETQDSLLLADSALQTVVTQIDGTEVKTLDQDDNVANFVTGDNIVLTDEAGGIKIATAEDVTFTSVTSGSLAITGGPTLTGGGIDMNNTTISNLADGVNANDAVNLSQLEGAAAASRTEVAAGTNVASVDQTTGADGQDIYTVNADGASVSAGTGVDVVAAAPDANNVTDYEVALNQETQDSLLLADSALQTVVTQIDGTEVKTLDQDDNVANFVTGDNIVLTDEAGGIKIATAEDVTFTSINSDSLAITGGPTLTGGGIDMNNTTISNLADGVDANDAVNLSQLEGAAAASRTEVAAGTNVASVDQTTGADGQDIYTVNADGASVSAGTGVDVVAAAPDANNVTDYEVALNQETQDSLLLADSALQSVVTQIDGTEVKTLDQDDNVANFVTGDNIVLTDEAGGIKIATAEDVTFTSINSDSLAITGGPTLTGGGIDMSNTTISNLADGVDANDAVNLSQLEGAAAASRTEVEAGTNVASVDQTTGADGQDIYTVNADGASVTAGTGVTVTDTDAGGNVTDYEVALNQETQDSLLLADSALQTVVTQIDGTEVKTLDQDDNVANFVTGDNIVLTDEAGGIKIATAEDVTFTSINSDSLAITGGPTLTGGGIDMSNTTISNLADGVDANDAVNLSQLEGAAAASRTEVEAGTNVASVDQTTGADGQDIYTVNADGASVTAGTGVTVTDTDAGGNVTDYEVALNQETQDSLLLADSALQTVVTQIDGTEVKTLDQDDNVANFVTGDNIVLSDEAGGIKIATAEDVTFTSINSDSLAITGGPTLTGGGIDMNNTTISNLADGVDANDAVNLSQLEGAAAASKTEVEAGTNVASVDQTTGADGQDIYTVNADGASVSAGSTAVEVAAGTPDANNVTDYAVDLSQASKDSLELADSALQTVVTQIDGTEVKTLDQDDNVANFVTGDNIVLSDEAGGIKIATAEDVTFTSINSDSLAITGGPTLTGGGIDMSNTTISNLADGVDANDAVNLSQLEGAAAASKTEVEAGTNVASVDQTTGADGQDIYTVNADGASVSAGSTAVEVAAGTPDANNVTDYAVDLSQASKDSLELADSALQTVVTQIDGTEVKTLDQDDNVANFVTGDNIVLSDEAGGIKIATAEDVTFTSINSDSLAITGGPTLAGGGIDMNNTTISNLADGVDANDAVNLSQLEGAAAASRTEVAAGTNVASVDQTTGADGQDIYTVNADGTTVTAGTGVTVTDTDAGGNVTDYEVALNQETQDSLLLADSALQTVVTQIDGTEVKTLDQDDNVANFVTGDNIVLTDEAGGIKIATAEDVTFTSVTSGSLAIIGGPTLTGGGIDMNNTTISNLADGVNANDAVNLSQLEGAAAASKTEVEAGTNVASVDQTTGADGQDIYTVNADGASVSAGTGVDVVAAAPDANNVTDYEVALNQETQDSLLLADSALQTVVTQIDGTEVKTLDQDDNVANFVTGDNIVLTDEAGGIKIATAEDVTFTSVTSGSLAITGGPTLTGGGIDMNNTTISNLADGVNANDAVNLSQLEGAAAASKTEVEAGTNVASVDQTTGADGQDIYTVNADGASVTAGTGVTVTDTDAGGNVTDYEVALNQETQDSLLLADSALQSVVTQIDGTEVKTLDQDDNVANFVTGDNIVLTDEAGGIKIATAEDVTFTSVTSGSLAITGGPTLTGGGIDMNNTTISNLADGVDANDAVNLSQLEGAAAASKTEVEAGTNVASVDQTTGADGQDIYTVNADGASVSAGTGVDVVAAVPDANNVTDYEVALNQETQDSLLLADSALQTVVTQIDGTEVKTLDQDDNVANFVTGDNIVLTDEAGGIKIATAEDVTFTSINSDSLAITGGPTLTGGGIDMNNTIISNLADGVDANDAVNLSQLEGAAAASRTEVAAGTNVASVDQTTGADGQDIYTVNADGASVSAGTGVDVVAAVPDANNVTDYEVALNQETQDSLLLADSALQTVVTQIDGTEVKTLDQDDNVANFVTGDNIVLTDEAGGIKIATAEDVTFTSVTSGSLAITGGPTLTGGGIDMNNTTISNLADGVNANDAVNLSQLEGAAAASKTEVEAGTNVASVDQTTGADGQDIYTVNADGASVSAGTGVDVVAAVPDANNVTDYEVALNQDTQDSLLLADSALQTVVTQIDGTEVKTLDQDDNVANFVTGDNIVLTDEAGGIKIATAEDVTFTSINSDSLAITGGPTLTGGGIDMNNTTISNLADGVNANDAVNLSQLEGAAAASKTEVEAGTNVASVDQTTGADGQDIYTVNADGASVTAGTGVTVTDTDAGGNVTDYEVALNQETQDSLLLADSALQTVVTQIDGTEVKTLDQDDNVANFVTGDNIVLTDEAGGIKIATAEDVTFTSINSDSLAITGGPTLTGGGIDMNNTIISNLADGVDANDAVNLSQLEKVSDSANAGWNVTTTDETGTASSNVGPNANVDFVSGDENVVISHMRSEDGSTSIDYRLADDVRIGNSVSVGDTSISNDGLVITGGPSVTTQGIDAGNKQITNAASGVGDTPLDELEGDALGNVINAGDLQNVANNLSSSVTAAKTEVEAGNNMTVADRIGDDGQTIYTVATADEVNFDRVEVGSVSIDAGNVDDSGNTRIGGVGEGDVNEGSTDAINGSQLWATKDLINNLEEGLINIAGDLSDEYITNNGRGIRYVRTNDSGLPVSDAFAEGQGSTAVGYEARATGDRALAMGYDAVASHQGSVALGEGARTEAAVRTALVEIGGQTYQFAGVNPVATVSVGSAGAERTITNVAAGRISATSTDAINGSQLYAANQFMEALDTRLTIVEGDLGDLTETVAGIPQGGGGEGAVEYARNDDGSIDKSTVELAGEGGTKITNVAPGEIAPGSSDAVSGDQLHTTQQEVAGNTSNIEDNRNQIAGNTDSISNINSTLDKGLNVSADQGERVNRQLGDTVAVTGDENITTRTTGEGVQVTLNRELNVDSVTTGNTTVNNDGVRIQGGPSMTVDGFDANGTTITNVAPGVNPGDAVNVGQMNELGQRFANEINNVHGRIDKVERNANAGIAAVAAMGHAPYVPGKLTYHVGGGHHSGESAVGVNFRRTADNGRWSLNAGVAGSRAGATIGLGISGVID</sequence>
<dbReference type="EMBL" id="JACCDD010000009">
    <property type="protein sequence ID" value="NYS46258.1"/>
    <property type="molecule type" value="Genomic_DNA"/>
</dbReference>
<feature type="domain" description="Trimeric autotransporter adhesin YadA-like stalk" evidence="5">
    <location>
        <begin position="3001"/>
        <end position="3037"/>
    </location>
</feature>
<feature type="domain" description="Trimeric autotransporter adhesin YadA-like stalk" evidence="5">
    <location>
        <begin position="1416"/>
        <end position="1452"/>
    </location>
</feature>
<feature type="domain" description="Trimeric autotransporter adhesin YadA-like stalk" evidence="5">
    <location>
        <begin position="2472"/>
        <end position="2508"/>
    </location>
</feature>
<feature type="domain" description="Trimeric autotransporter adhesin YadA-like head" evidence="4">
    <location>
        <begin position="764"/>
        <end position="790"/>
    </location>
</feature>
<feature type="domain" description="Trimeric autotransporter adhesin YadA-like head" evidence="4">
    <location>
        <begin position="343"/>
        <end position="367"/>
    </location>
</feature>
<dbReference type="Proteomes" id="UP000528918">
    <property type="component" value="Unassembled WGS sequence"/>
</dbReference>
<feature type="domain" description="Trimeric autotransporter adhesin YadA-like head" evidence="4">
    <location>
        <begin position="228"/>
        <end position="243"/>
    </location>
</feature>
<feature type="domain" description="Trimeric autotransporter adhesin YadA-like stalk" evidence="5">
    <location>
        <begin position="3703"/>
        <end position="3739"/>
    </location>
</feature>
<feature type="domain" description="Trimeric autotransporter adhesin YadA-like stalk" evidence="5">
    <location>
        <begin position="2121"/>
        <end position="2157"/>
    </location>
</feature>
<dbReference type="InterPro" id="IPR011049">
    <property type="entry name" value="Serralysin-like_metalloprot_C"/>
</dbReference>
<reference evidence="7 8" key="1">
    <citation type="journal article" date="2013" name="Antonie Van Leeuwenhoek">
        <title>Halomonas zhaodongensis sp. nov., a slightly halophilic bacterium isolated from saline-alkaline soils in Zhaodong, China.</title>
        <authorList>
            <person name="Jiang J."/>
            <person name="Pan Y."/>
            <person name="Meng L."/>
            <person name="Hu S."/>
            <person name="Zhang X."/>
            <person name="Hu B."/>
            <person name="Meng J."/>
            <person name="Li C."/>
            <person name="Huang H."/>
            <person name="Wang K."/>
            <person name="Su T."/>
        </authorList>
    </citation>
    <scope>NUCLEOTIDE SEQUENCE [LARGE SCALE GENOMIC DNA]</scope>
    <source>
        <strain evidence="7 8">NEAU-ST10-25</strain>
    </source>
</reference>
<feature type="compositionally biased region" description="Polar residues" evidence="3">
    <location>
        <begin position="613"/>
        <end position="622"/>
    </location>
</feature>
<feature type="domain" description="Trimeric autotransporter adhesin YadA-like head" evidence="4">
    <location>
        <begin position="1023"/>
        <end position="1046"/>
    </location>
</feature>
<dbReference type="Pfam" id="PF05658">
    <property type="entry name" value="YadA_head"/>
    <property type="match status" value="15"/>
</dbReference>
<feature type="domain" description="Trimeric autotransporter adhesin YadA-like stalk" evidence="5">
    <location>
        <begin position="3879"/>
        <end position="3915"/>
    </location>
</feature>
<dbReference type="SUPFAM" id="SSF101967">
    <property type="entry name" value="Adhesin YadA, collagen-binding domain"/>
    <property type="match status" value="9"/>
</dbReference>
<dbReference type="Gene3D" id="1.20.5.170">
    <property type="match status" value="2"/>
</dbReference>
<dbReference type="CDD" id="cd12820">
    <property type="entry name" value="LbR_YadA-like"/>
    <property type="match status" value="4"/>
</dbReference>
<feature type="domain" description="Trimeric autotransporter adhesin YadA-like stalk" evidence="5">
    <location>
        <begin position="1769"/>
        <end position="1805"/>
    </location>
</feature>
<evidence type="ECO:0000256" key="3">
    <source>
        <dbReference type="SAM" id="MobiDB-lite"/>
    </source>
</evidence>
<feature type="domain" description="Trimeric autotransporter adhesin YadA-like stalk" evidence="5">
    <location>
        <begin position="4055"/>
        <end position="4091"/>
    </location>
</feature>
<feature type="domain" description="Trimeric autotransporter adhesin YadA-like head" evidence="4">
    <location>
        <begin position="1182"/>
        <end position="1204"/>
    </location>
</feature>
<evidence type="ECO:0000313" key="7">
    <source>
        <dbReference type="EMBL" id="NYS46258.1"/>
    </source>
</evidence>
<dbReference type="InterPro" id="IPR024973">
    <property type="entry name" value="ESPR"/>
</dbReference>
<feature type="domain" description="Trimeric autotransporter adhesin YadA-like stalk" evidence="5">
    <location>
        <begin position="4230"/>
        <end position="4267"/>
    </location>
</feature>
<feature type="domain" description="Trimeric autotransporter adhesin YadA-like stalk" evidence="5">
    <location>
        <begin position="4600"/>
        <end position="4636"/>
    </location>
</feature>
<dbReference type="Gene3D" id="3.30.1300.30">
    <property type="entry name" value="GSPII I/J protein-like"/>
    <property type="match status" value="1"/>
</dbReference>
<feature type="domain" description="Trimeric autotransporter adhesin YadA-like stalk" evidence="5">
    <location>
        <begin position="4827"/>
        <end position="4864"/>
    </location>
</feature>
<dbReference type="SMART" id="SM00710">
    <property type="entry name" value="PbH1"/>
    <property type="match status" value="19"/>
</dbReference>
<evidence type="ECO:0000259" key="6">
    <source>
        <dbReference type="Pfam" id="PF13018"/>
    </source>
</evidence>
<evidence type="ECO:0000256" key="1">
    <source>
        <dbReference type="ARBA" id="ARBA00022448"/>
    </source>
</evidence>
<comment type="caution">
    <text evidence="7">The sequence shown here is derived from an EMBL/GenBank/DDBJ whole genome shotgun (WGS) entry which is preliminary data.</text>
</comment>
<evidence type="ECO:0000256" key="2">
    <source>
        <dbReference type="ARBA" id="ARBA00022927"/>
    </source>
</evidence>
<feature type="domain" description="Trimeric autotransporter adhesin YadA-like head" evidence="4">
    <location>
        <begin position="792"/>
        <end position="818"/>
    </location>
</feature>
<feature type="domain" description="Trimeric autotransporter adhesin YadA-like stalk" evidence="5">
    <location>
        <begin position="2824"/>
        <end position="2860"/>
    </location>
</feature>
<feature type="domain" description="Trimeric autotransporter adhesin YadA-like stalk" evidence="5">
    <location>
        <begin position="2647"/>
        <end position="2683"/>
    </location>
</feature>
<feature type="domain" description="Trimeric autotransporter adhesin YadA-like stalk" evidence="5">
    <location>
        <begin position="979"/>
        <end position="1001"/>
    </location>
</feature>
<feature type="domain" description="Trimeric autotransporter adhesin YadA-like head" evidence="4">
    <location>
        <begin position="572"/>
        <end position="598"/>
    </location>
</feature>
<dbReference type="Pfam" id="PF13018">
    <property type="entry name" value="ESPR"/>
    <property type="match status" value="1"/>
</dbReference>
<dbReference type="RefSeq" id="WP_179928278.1">
    <property type="nucleotide sequence ID" value="NZ_JACCDD010000009.1"/>
</dbReference>
<accession>A0ABX2SXL2</accession>
<feature type="domain" description="Trimeric autotransporter adhesin YadA-like stalk" evidence="5">
    <location>
        <begin position="528"/>
        <end position="550"/>
    </location>
</feature>
<dbReference type="InterPro" id="IPR008640">
    <property type="entry name" value="Adhesin_Head_dom"/>
</dbReference>
<feature type="region of interest" description="Disordered" evidence="3">
    <location>
        <begin position="613"/>
        <end position="635"/>
    </location>
</feature>
<feature type="domain" description="Trimeric autotransporter adhesin YadA-like stalk" evidence="5">
    <location>
        <begin position="1244"/>
        <end position="1281"/>
    </location>
</feature>
<gene>
    <name evidence="7" type="ORF">HZS79_15035</name>
</gene>
<feature type="domain" description="Trimeric autotransporter adhesin YadA-like stalk" evidence="5">
    <location>
        <begin position="2297"/>
        <end position="2333"/>
    </location>
</feature>
<feature type="domain" description="Trimeric autotransporter adhesin YadA-like head" evidence="4">
    <location>
        <begin position="820"/>
        <end position="845"/>
    </location>
</feature>
<feature type="domain" description="Trimeric autotransporter adhesin YadA-like head" evidence="4">
    <location>
        <begin position="630"/>
        <end position="656"/>
    </location>
</feature>
<organism evidence="7 8">
    <name type="scientific">Vreelandella zhaodongensis</name>
    <name type="common">Halomonas zhaodongensis</name>
    <dbReference type="NCBI Taxonomy" id="1176240"/>
    <lineage>
        <taxon>Bacteria</taxon>
        <taxon>Pseudomonadati</taxon>
        <taxon>Pseudomonadota</taxon>
        <taxon>Gammaproteobacteria</taxon>
        <taxon>Oceanospirillales</taxon>
        <taxon>Halomonadaceae</taxon>
        <taxon>Vreelandella</taxon>
    </lineage>
</organism>
<feature type="domain" description="Trimeric autotransporter adhesin YadA-like stalk" evidence="5">
    <location>
        <begin position="4686"/>
        <end position="4729"/>
    </location>
</feature>
<dbReference type="InterPro" id="IPR045584">
    <property type="entry name" value="Pilin-like"/>
</dbReference>
<evidence type="ECO:0000313" key="8">
    <source>
        <dbReference type="Proteomes" id="UP000528918"/>
    </source>
</evidence>
<evidence type="ECO:0000259" key="4">
    <source>
        <dbReference type="Pfam" id="PF05658"/>
    </source>
</evidence>
<feature type="domain" description="Trimeric autotransporter adhesin YadA-like head" evidence="4">
    <location>
        <begin position="271"/>
        <end position="296"/>
    </location>
</feature>
<feature type="domain" description="Trimeric autotransporter adhesin YadA-like head" evidence="4">
    <location>
        <begin position="247"/>
        <end position="266"/>
    </location>
</feature>
<dbReference type="Gene3D" id="6.20.50.100">
    <property type="match status" value="1"/>
</dbReference>
<dbReference type="Gene3D" id="2.150.10.10">
    <property type="entry name" value="Serralysin-like metalloprotease, C-terminal"/>
    <property type="match status" value="10"/>
</dbReference>
<feature type="domain" description="Trimeric autotransporter adhesin YadA-like stalk" evidence="5">
    <location>
        <begin position="1945"/>
        <end position="1981"/>
    </location>
</feature>
<keyword evidence="1" id="KW-0813">Transport</keyword>
<feature type="domain" description="Trimeric autotransporter adhesin YadA-like stalk" evidence="5">
    <location>
        <begin position="1593"/>
        <end position="1629"/>
    </location>
</feature>
<proteinExistence type="predicted"/>
<dbReference type="Gene3D" id="6.10.250.2040">
    <property type="match status" value="1"/>
</dbReference>
<feature type="domain" description="ESPR" evidence="6">
    <location>
        <begin position="1"/>
        <end position="40"/>
    </location>
</feature>
<feature type="domain" description="Trimeric autotransporter adhesin YadA-like head" evidence="4">
    <location>
        <begin position="369"/>
        <end position="392"/>
    </location>
</feature>